<evidence type="ECO:0000256" key="4">
    <source>
        <dbReference type="ARBA" id="ARBA00022723"/>
    </source>
</evidence>
<accession>A0A7C4JLZ8</accession>
<keyword evidence="1 6" id="KW-0328">Glycosyltransferase</keyword>
<dbReference type="HAMAP" id="MF_01634">
    <property type="entry name" value="TgtA_arch"/>
    <property type="match status" value="1"/>
</dbReference>
<evidence type="ECO:0000313" key="8">
    <source>
        <dbReference type="EMBL" id="HGQ73723.1"/>
    </source>
</evidence>
<dbReference type="PANTHER" id="PTHR46499">
    <property type="entry name" value="QUEUINE TRNA-RIBOSYLTRANSFERASE"/>
    <property type="match status" value="1"/>
</dbReference>
<evidence type="ECO:0000256" key="1">
    <source>
        <dbReference type="ARBA" id="ARBA00022676"/>
    </source>
</evidence>
<dbReference type="AlphaFoldDB" id="A0A7C4JLZ8"/>
<dbReference type="Gene3D" id="3.20.20.105">
    <property type="entry name" value="Queuine tRNA-ribosyltransferase-like"/>
    <property type="match status" value="1"/>
</dbReference>
<keyword evidence="3 6" id="KW-0819">tRNA processing</keyword>
<evidence type="ECO:0000256" key="5">
    <source>
        <dbReference type="ARBA" id="ARBA00022833"/>
    </source>
</evidence>
<dbReference type="InterPro" id="IPR036511">
    <property type="entry name" value="TGT-like_sf"/>
</dbReference>
<evidence type="ECO:0000259" key="7">
    <source>
        <dbReference type="Pfam" id="PF01702"/>
    </source>
</evidence>
<dbReference type="GO" id="GO:0008270">
    <property type="term" value="F:zinc ion binding"/>
    <property type="evidence" value="ECO:0007669"/>
    <property type="project" value="UniProtKB-UniRule"/>
</dbReference>
<dbReference type="Pfam" id="PF01702">
    <property type="entry name" value="TGT"/>
    <property type="match status" value="1"/>
</dbReference>
<comment type="caution">
    <text evidence="6">Lacks conserved residue(s) required for the propagation of feature annotation.</text>
</comment>
<keyword evidence="2 6" id="KW-0808">Transferase</keyword>
<dbReference type="SUPFAM" id="SSF51713">
    <property type="entry name" value="tRNA-guanine transglycosylase"/>
    <property type="match status" value="1"/>
</dbReference>
<dbReference type="GO" id="GO:0005737">
    <property type="term" value="C:cytoplasm"/>
    <property type="evidence" value="ECO:0007669"/>
    <property type="project" value="TreeGrafter"/>
</dbReference>
<organism evidence="8">
    <name type="scientific">Staphylothermus marinus</name>
    <dbReference type="NCBI Taxonomy" id="2280"/>
    <lineage>
        <taxon>Archaea</taxon>
        <taxon>Thermoproteota</taxon>
        <taxon>Thermoprotei</taxon>
        <taxon>Desulfurococcales</taxon>
        <taxon>Desulfurococcaceae</taxon>
        <taxon>Staphylothermus</taxon>
    </lineage>
</organism>
<gene>
    <name evidence="6 8" type="primary">tgtA</name>
    <name evidence="8" type="ORF">ENU20_01420</name>
</gene>
<reference evidence="8" key="1">
    <citation type="journal article" date="2020" name="mSystems">
        <title>Genome- and Community-Level Interaction Insights into Carbon Utilization and Element Cycling Functions of Hydrothermarchaeota in Hydrothermal Sediment.</title>
        <authorList>
            <person name="Zhou Z."/>
            <person name="Liu Y."/>
            <person name="Xu W."/>
            <person name="Pan J."/>
            <person name="Luo Z.H."/>
            <person name="Li M."/>
        </authorList>
    </citation>
    <scope>NUCLEOTIDE SEQUENCE [LARGE SCALE GENOMIC DNA]</scope>
    <source>
        <strain evidence="8">SpSt-648</strain>
    </source>
</reference>
<comment type="similarity">
    <text evidence="6">Belongs to the archaeosine tRNA-ribosyltransferase family.</text>
</comment>
<name>A0A7C4JLZ8_STAMA</name>
<dbReference type="GO" id="GO:0016763">
    <property type="term" value="F:pentosyltransferase activity"/>
    <property type="evidence" value="ECO:0007669"/>
    <property type="project" value="UniProtKB-UniRule"/>
</dbReference>
<dbReference type="EC" id="2.4.2.48" evidence="6"/>
<protein>
    <recommendedName>
        <fullName evidence="6">tRNA-guanine(15) transglycosylase</fullName>
        <ecNumber evidence="6">2.4.2.48</ecNumber>
    </recommendedName>
    <alternativeName>
        <fullName evidence="6">7-cyano-7-deazaguanine tRNA-ribosyltransferase</fullName>
    </alternativeName>
    <alternativeName>
        <fullName evidence="6">Archaeal tRNA-guanine transglycosylase</fullName>
    </alternativeName>
</protein>
<proteinExistence type="inferred from homology"/>
<comment type="cofactor">
    <cofactor evidence="6">
        <name>Zn(2+)</name>
        <dbReference type="ChEBI" id="CHEBI:29105"/>
    </cofactor>
    <text evidence="6">Binds 1 zinc ion per subunit.</text>
</comment>
<feature type="binding site" evidence="6">
    <location>
        <position position="120"/>
    </location>
    <ligand>
        <name>substrate</name>
    </ligand>
</feature>
<sequence>MEYFDARDFDLAGRIGRLKTGSGVIETPFLFPVVDPAKQTVSLEDIRSIGFNAIITNAYLMYSRMKGSVVDIHDFLKWRNPVMTDSGGYQILEYGDVDVDEDTIIEYQKRIGSDICVILDIPTGTHTARTQAEKYVFETIRRGWRALPRIMDSKQLWVLPVQGAPFKDLLEYSATISARLPYHIYSLGSPTVFLEKYSYDKIIEYTFITRSKLPYNKPLHVFGVGHPMIIPFLVAIGADTFDSASYILYARDGRFMFEWGTRSLNELFYLPCSCPVCSRFSVEELKEMNSRERIPLIAKHNLYVLSSEIRRVKQSIKEGRLWEYLEYRSKAHPSLKRAFNTVKKYVNYISRFCSLSQPLSLAILFLDRDSIHNPRIVATRMAVAENISRERVSRAILIPAIEKPFDQQRILRDVSSEYPGYRVLMYNPYLGLFPPELSSTYPYYQHETGLFEINTSVVEETVMTLLRMGVEEVVLVLPDDKVFRDFALNISRVLVDRGIKITIRESSSHV</sequence>
<dbReference type="UniPathway" id="UPA00393"/>
<keyword evidence="4 6" id="KW-0479">Metal-binding</keyword>
<dbReference type="InterPro" id="IPR050076">
    <property type="entry name" value="ArchSynthase1/Queuine_TRR"/>
</dbReference>
<feature type="binding site" evidence="6">
    <location>
        <position position="274"/>
    </location>
    <ligand>
        <name>Zn(2+)</name>
        <dbReference type="ChEBI" id="CHEBI:29105"/>
    </ligand>
</feature>
<dbReference type="NCBIfam" id="TIGR00432">
    <property type="entry name" value="arcsn_tRNA_tgt"/>
    <property type="match status" value="1"/>
</dbReference>
<evidence type="ECO:0000256" key="6">
    <source>
        <dbReference type="HAMAP-Rule" id="MF_01634"/>
    </source>
</evidence>
<dbReference type="EMBL" id="DTBP01000012">
    <property type="protein sequence ID" value="HGQ73723.1"/>
    <property type="molecule type" value="Genomic_DNA"/>
</dbReference>
<feature type="binding site" evidence="6">
    <location>
        <position position="272"/>
    </location>
    <ligand>
        <name>Zn(2+)</name>
        <dbReference type="ChEBI" id="CHEBI:29105"/>
    </ligand>
</feature>
<comment type="catalytic activity">
    <reaction evidence="6">
        <text>guanosine(15) in tRNA + 7-cyano-7-carbaguanine = 7-cyano-7-carbaguanosine(15) in tRNA + guanine</text>
        <dbReference type="Rhea" id="RHEA:43164"/>
        <dbReference type="Rhea" id="RHEA-COMP:10371"/>
        <dbReference type="Rhea" id="RHEA-COMP:10372"/>
        <dbReference type="ChEBI" id="CHEBI:16235"/>
        <dbReference type="ChEBI" id="CHEBI:45075"/>
        <dbReference type="ChEBI" id="CHEBI:74269"/>
        <dbReference type="ChEBI" id="CHEBI:82850"/>
        <dbReference type="EC" id="2.4.2.48"/>
    </reaction>
</comment>
<comment type="caution">
    <text evidence="8">The sequence shown here is derived from an EMBL/GenBank/DDBJ whole genome shotgun (WGS) entry which is preliminary data.</text>
</comment>
<dbReference type="NCBIfam" id="TIGR00449">
    <property type="entry name" value="tgt_general"/>
    <property type="match status" value="1"/>
</dbReference>
<comment type="function">
    <text evidence="6">Exchanges the guanine residue with 7-cyano-7-deazaguanine (preQ0) at position 15 in the dihydrouridine loop (D-loop) of archaeal tRNAs.</text>
</comment>
<keyword evidence="5 6" id="KW-0862">Zinc</keyword>
<feature type="domain" description="tRNA-guanine(15) transglycosylase-like" evidence="7">
    <location>
        <begin position="13"/>
        <end position="333"/>
    </location>
</feature>
<feature type="active site" description="Nucleophile" evidence="6">
    <location>
        <position position="85"/>
    </location>
</feature>
<evidence type="ECO:0000256" key="3">
    <source>
        <dbReference type="ARBA" id="ARBA00022694"/>
    </source>
</evidence>
<evidence type="ECO:0000256" key="2">
    <source>
        <dbReference type="ARBA" id="ARBA00022679"/>
    </source>
</evidence>
<dbReference type="PANTHER" id="PTHR46499:SF1">
    <property type="entry name" value="QUEUINE TRNA-RIBOSYLTRANSFERASE"/>
    <property type="match status" value="1"/>
</dbReference>
<feature type="binding site" evidence="6">
    <location>
        <position position="277"/>
    </location>
    <ligand>
        <name>Zn(2+)</name>
        <dbReference type="ChEBI" id="CHEBI:29105"/>
    </ligand>
</feature>
<comment type="pathway">
    <text evidence="6">tRNA modification; archaeosine-tRNA biosynthesis.</text>
</comment>
<dbReference type="GO" id="GO:0002099">
    <property type="term" value="P:tRNA wobble guanine modification"/>
    <property type="evidence" value="ECO:0007669"/>
    <property type="project" value="TreeGrafter"/>
</dbReference>
<dbReference type="InterPro" id="IPR004804">
    <property type="entry name" value="TgtA"/>
</dbReference>
<dbReference type="InterPro" id="IPR002616">
    <property type="entry name" value="tRNA_ribo_trans-like"/>
</dbReference>